<sequence length="502" mass="54185">MPDGAPIRVLHVDDDPAFLDLTAVSLADDEIEVVSESDANAVLDRLAEEPGSTCGATAESGPTAAADPPRGDAAFDCVISDFDMPGMDGLSLLEAVRQSYPALPFVLFTGKGSEEIAAEAISAGVTDYIQKQGGGEQFRLLVNRVRNAVAQARAERRLERSEERYRRLVDTSPTPIGIYAASGEIVYANRAGVDFFDADDPEDLCGRTVFELVDPSDRDLAEERARRVIDDRTPAPPLELELTSFAGERRHAVLTSAPVEYAGEPAAQVVLNDITEYVQTHEELARRNEQLDRFTGVVSHDLRNPLNVLSGRLTTARDRADQMEGPTAEALRRDLTRMAEAAGNMGALVSDLLTLAREGDTVDSPEPVWLPTVARSAWADVPTGESAELVVDANRSIPGDEHRLQELLQNLYANAVQHGGAEVTVRVLGLPETPGFAVADDGRGFTDADRSSVFDHGYTTDSDGTGFGLAIVERIVEAHGWSVRATESDADGARFEIRTDTE</sequence>
<evidence type="ECO:0000256" key="6">
    <source>
        <dbReference type="ARBA" id="ARBA00023012"/>
    </source>
</evidence>
<dbReference type="PROSITE" id="PS50112">
    <property type="entry name" value="PAS"/>
    <property type="match status" value="1"/>
</dbReference>
<feature type="coiled-coil region" evidence="8">
    <location>
        <begin position="142"/>
        <end position="171"/>
    </location>
</feature>
<organism evidence="12 13">
    <name type="scientific">Salinirubrum litoreum</name>
    <dbReference type="NCBI Taxonomy" id="1126234"/>
    <lineage>
        <taxon>Archaea</taxon>
        <taxon>Methanobacteriati</taxon>
        <taxon>Methanobacteriota</taxon>
        <taxon>Stenosarchaea group</taxon>
        <taxon>Halobacteria</taxon>
        <taxon>Halobacteriales</taxon>
        <taxon>Haloferacaceae</taxon>
        <taxon>Salinirubrum</taxon>
    </lineage>
</organism>
<dbReference type="SMART" id="SM00388">
    <property type="entry name" value="HisKA"/>
    <property type="match status" value="1"/>
</dbReference>
<dbReference type="GO" id="GO:0000160">
    <property type="term" value="P:phosphorelay signal transduction system"/>
    <property type="evidence" value="ECO:0007669"/>
    <property type="project" value="UniProtKB-KW"/>
</dbReference>
<keyword evidence="5" id="KW-0418">Kinase</keyword>
<dbReference type="GO" id="GO:0004673">
    <property type="term" value="F:protein histidine kinase activity"/>
    <property type="evidence" value="ECO:0007669"/>
    <property type="project" value="UniProtKB-EC"/>
</dbReference>
<dbReference type="InterPro" id="IPR001789">
    <property type="entry name" value="Sig_transdc_resp-reg_receiver"/>
</dbReference>
<keyword evidence="13" id="KW-1185">Reference proteome</keyword>
<dbReference type="CDD" id="cd00156">
    <property type="entry name" value="REC"/>
    <property type="match status" value="1"/>
</dbReference>
<evidence type="ECO:0000256" key="8">
    <source>
        <dbReference type="SAM" id="Coils"/>
    </source>
</evidence>
<dbReference type="CDD" id="cd00082">
    <property type="entry name" value="HisKA"/>
    <property type="match status" value="1"/>
</dbReference>
<dbReference type="InterPro" id="IPR004358">
    <property type="entry name" value="Sig_transdc_His_kin-like_C"/>
</dbReference>
<dbReference type="SUPFAM" id="SSF47384">
    <property type="entry name" value="Homodimeric domain of signal transducing histidine kinase"/>
    <property type="match status" value="1"/>
</dbReference>
<dbReference type="InterPro" id="IPR003661">
    <property type="entry name" value="HisK_dim/P_dom"/>
</dbReference>
<dbReference type="SUPFAM" id="SSF52172">
    <property type="entry name" value="CheY-like"/>
    <property type="match status" value="1"/>
</dbReference>
<dbReference type="SUPFAM" id="SSF55785">
    <property type="entry name" value="PYP-like sensor domain (PAS domain)"/>
    <property type="match status" value="1"/>
</dbReference>
<feature type="domain" description="Response regulatory" evidence="10">
    <location>
        <begin position="8"/>
        <end position="146"/>
    </location>
</feature>
<keyword evidence="8" id="KW-0175">Coiled coil</keyword>
<dbReference type="SMART" id="SM00387">
    <property type="entry name" value="HATPase_c"/>
    <property type="match status" value="1"/>
</dbReference>
<dbReference type="PANTHER" id="PTHR43711:SF1">
    <property type="entry name" value="HISTIDINE KINASE 1"/>
    <property type="match status" value="1"/>
</dbReference>
<dbReference type="Pfam" id="PF00512">
    <property type="entry name" value="HisKA"/>
    <property type="match status" value="1"/>
</dbReference>
<dbReference type="PRINTS" id="PR00344">
    <property type="entry name" value="BCTRLSENSOR"/>
</dbReference>
<feature type="domain" description="Histidine kinase" evidence="9">
    <location>
        <begin position="297"/>
        <end position="502"/>
    </location>
</feature>
<dbReference type="PROSITE" id="PS50109">
    <property type="entry name" value="HIS_KIN"/>
    <property type="match status" value="1"/>
</dbReference>
<dbReference type="EMBL" id="JBHSKX010000001">
    <property type="protein sequence ID" value="MFC5366336.1"/>
    <property type="molecule type" value="Genomic_DNA"/>
</dbReference>
<dbReference type="InterPro" id="IPR035965">
    <property type="entry name" value="PAS-like_dom_sf"/>
</dbReference>
<keyword evidence="4" id="KW-0808">Transferase</keyword>
<evidence type="ECO:0000259" key="9">
    <source>
        <dbReference type="PROSITE" id="PS50109"/>
    </source>
</evidence>
<dbReference type="InterPro" id="IPR050736">
    <property type="entry name" value="Sensor_HK_Regulatory"/>
</dbReference>
<keyword evidence="12" id="KW-0547">Nucleotide-binding</keyword>
<reference evidence="12 13" key="1">
    <citation type="journal article" date="2019" name="Int. J. Syst. Evol. Microbiol.">
        <title>The Global Catalogue of Microorganisms (GCM) 10K type strain sequencing project: providing services to taxonomists for standard genome sequencing and annotation.</title>
        <authorList>
            <consortium name="The Broad Institute Genomics Platform"/>
            <consortium name="The Broad Institute Genome Sequencing Center for Infectious Disease"/>
            <person name="Wu L."/>
            <person name="Ma J."/>
        </authorList>
    </citation>
    <scope>NUCLEOTIDE SEQUENCE [LARGE SCALE GENOMIC DNA]</scope>
    <source>
        <strain evidence="12 13">CGMCC 1.12237</strain>
    </source>
</reference>
<protein>
    <recommendedName>
        <fullName evidence="2">histidine kinase</fullName>
        <ecNumber evidence="2">2.7.13.3</ecNumber>
    </recommendedName>
</protein>
<evidence type="ECO:0000256" key="3">
    <source>
        <dbReference type="ARBA" id="ARBA00022553"/>
    </source>
</evidence>
<evidence type="ECO:0000256" key="2">
    <source>
        <dbReference type="ARBA" id="ARBA00012438"/>
    </source>
</evidence>
<evidence type="ECO:0000256" key="5">
    <source>
        <dbReference type="ARBA" id="ARBA00022777"/>
    </source>
</evidence>
<keyword evidence="12" id="KW-0067">ATP-binding</keyword>
<dbReference type="Proteomes" id="UP001596201">
    <property type="component" value="Unassembled WGS sequence"/>
</dbReference>
<evidence type="ECO:0000256" key="1">
    <source>
        <dbReference type="ARBA" id="ARBA00000085"/>
    </source>
</evidence>
<accession>A0ABD5R8G8</accession>
<evidence type="ECO:0000259" key="11">
    <source>
        <dbReference type="PROSITE" id="PS50112"/>
    </source>
</evidence>
<dbReference type="Gene3D" id="3.30.565.10">
    <property type="entry name" value="Histidine kinase-like ATPase, C-terminal domain"/>
    <property type="match status" value="1"/>
</dbReference>
<dbReference type="Gene3D" id="3.40.50.2300">
    <property type="match status" value="1"/>
</dbReference>
<comment type="catalytic activity">
    <reaction evidence="1">
        <text>ATP + protein L-histidine = ADP + protein N-phospho-L-histidine.</text>
        <dbReference type="EC" id="2.7.13.3"/>
    </reaction>
</comment>
<dbReference type="CDD" id="cd00130">
    <property type="entry name" value="PAS"/>
    <property type="match status" value="1"/>
</dbReference>
<dbReference type="InterPro" id="IPR013767">
    <property type="entry name" value="PAS_fold"/>
</dbReference>
<evidence type="ECO:0000256" key="4">
    <source>
        <dbReference type="ARBA" id="ARBA00022679"/>
    </source>
</evidence>
<dbReference type="GO" id="GO:0005524">
    <property type="term" value="F:ATP binding"/>
    <property type="evidence" value="ECO:0007669"/>
    <property type="project" value="UniProtKB-KW"/>
</dbReference>
<evidence type="ECO:0000259" key="10">
    <source>
        <dbReference type="PROSITE" id="PS50110"/>
    </source>
</evidence>
<dbReference type="PANTHER" id="PTHR43711">
    <property type="entry name" value="TWO-COMPONENT HISTIDINE KINASE"/>
    <property type="match status" value="1"/>
</dbReference>
<dbReference type="Pfam" id="PF00989">
    <property type="entry name" value="PAS"/>
    <property type="match status" value="1"/>
</dbReference>
<dbReference type="RefSeq" id="WP_227228314.1">
    <property type="nucleotide sequence ID" value="NZ_JAJCVJ010000001.1"/>
</dbReference>
<keyword evidence="3 7" id="KW-0597">Phosphoprotein</keyword>
<dbReference type="InterPro" id="IPR036097">
    <property type="entry name" value="HisK_dim/P_sf"/>
</dbReference>
<dbReference type="InterPro" id="IPR036890">
    <property type="entry name" value="HATPase_C_sf"/>
</dbReference>
<dbReference type="Pfam" id="PF00072">
    <property type="entry name" value="Response_reg"/>
    <property type="match status" value="1"/>
</dbReference>
<evidence type="ECO:0000256" key="7">
    <source>
        <dbReference type="PROSITE-ProRule" id="PRU00169"/>
    </source>
</evidence>
<dbReference type="InterPro" id="IPR005467">
    <property type="entry name" value="His_kinase_dom"/>
</dbReference>
<dbReference type="Gene3D" id="3.30.450.20">
    <property type="entry name" value="PAS domain"/>
    <property type="match status" value="1"/>
</dbReference>
<dbReference type="NCBIfam" id="TIGR00229">
    <property type="entry name" value="sensory_box"/>
    <property type="match status" value="1"/>
</dbReference>
<dbReference type="InterPro" id="IPR000014">
    <property type="entry name" value="PAS"/>
</dbReference>
<dbReference type="InterPro" id="IPR011006">
    <property type="entry name" value="CheY-like_superfamily"/>
</dbReference>
<evidence type="ECO:0000313" key="13">
    <source>
        <dbReference type="Proteomes" id="UP001596201"/>
    </source>
</evidence>
<dbReference type="EC" id="2.7.13.3" evidence="2"/>
<proteinExistence type="predicted"/>
<dbReference type="SUPFAM" id="SSF55874">
    <property type="entry name" value="ATPase domain of HSP90 chaperone/DNA topoisomerase II/histidine kinase"/>
    <property type="match status" value="1"/>
</dbReference>
<gene>
    <name evidence="12" type="ORF">ACFPJ5_05250</name>
</gene>
<dbReference type="InterPro" id="IPR003594">
    <property type="entry name" value="HATPase_dom"/>
</dbReference>
<name>A0ABD5R8G8_9EURY</name>
<dbReference type="Gene3D" id="1.10.287.130">
    <property type="match status" value="1"/>
</dbReference>
<comment type="caution">
    <text evidence="12">The sequence shown here is derived from an EMBL/GenBank/DDBJ whole genome shotgun (WGS) entry which is preliminary data.</text>
</comment>
<keyword evidence="6" id="KW-0902">Two-component regulatory system</keyword>
<dbReference type="SMART" id="SM00448">
    <property type="entry name" value="REC"/>
    <property type="match status" value="1"/>
</dbReference>
<feature type="domain" description="PAS" evidence="11">
    <location>
        <begin position="161"/>
        <end position="232"/>
    </location>
</feature>
<dbReference type="PROSITE" id="PS50110">
    <property type="entry name" value="RESPONSE_REGULATORY"/>
    <property type="match status" value="1"/>
</dbReference>
<dbReference type="Pfam" id="PF02518">
    <property type="entry name" value="HATPase_c"/>
    <property type="match status" value="1"/>
</dbReference>
<dbReference type="SMART" id="SM00091">
    <property type="entry name" value="PAS"/>
    <property type="match status" value="1"/>
</dbReference>
<feature type="modified residue" description="4-aspartylphosphate" evidence="7">
    <location>
        <position position="81"/>
    </location>
</feature>
<dbReference type="AlphaFoldDB" id="A0ABD5R8G8"/>
<evidence type="ECO:0000313" key="12">
    <source>
        <dbReference type="EMBL" id="MFC5366336.1"/>
    </source>
</evidence>